<protein>
    <submittedName>
        <fullName evidence="1">Uncharacterized protein</fullName>
    </submittedName>
</protein>
<dbReference type="Proteomes" id="UP001064048">
    <property type="component" value="Chromosome 5"/>
</dbReference>
<gene>
    <name evidence="1" type="ORF">MSG28_003643</name>
</gene>
<evidence type="ECO:0000313" key="1">
    <source>
        <dbReference type="EMBL" id="KAI8435313.1"/>
    </source>
</evidence>
<organism evidence="1 2">
    <name type="scientific">Choristoneura fumiferana</name>
    <name type="common">Spruce budworm moth</name>
    <name type="synonym">Archips fumiferana</name>
    <dbReference type="NCBI Taxonomy" id="7141"/>
    <lineage>
        <taxon>Eukaryota</taxon>
        <taxon>Metazoa</taxon>
        <taxon>Ecdysozoa</taxon>
        <taxon>Arthropoda</taxon>
        <taxon>Hexapoda</taxon>
        <taxon>Insecta</taxon>
        <taxon>Pterygota</taxon>
        <taxon>Neoptera</taxon>
        <taxon>Endopterygota</taxon>
        <taxon>Lepidoptera</taxon>
        <taxon>Glossata</taxon>
        <taxon>Ditrysia</taxon>
        <taxon>Tortricoidea</taxon>
        <taxon>Tortricidae</taxon>
        <taxon>Tortricinae</taxon>
        <taxon>Choristoneura</taxon>
    </lineage>
</organism>
<reference evidence="1 2" key="1">
    <citation type="journal article" date="2022" name="Genome Biol. Evol.">
        <title>The Spruce Budworm Genome: Reconstructing the Evolutionary History of Antifreeze Proteins.</title>
        <authorList>
            <person name="Beliveau C."/>
            <person name="Gagne P."/>
            <person name="Picq S."/>
            <person name="Vernygora O."/>
            <person name="Keeling C.I."/>
            <person name="Pinkney K."/>
            <person name="Doucet D."/>
            <person name="Wen F."/>
            <person name="Johnston J.S."/>
            <person name="Maaroufi H."/>
            <person name="Boyle B."/>
            <person name="Laroche J."/>
            <person name="Dewar K."/>
            <person name="Juretic N."/>
            <person name="Blackburn G."/>
            <person name="Nisole A."/>
            <person name="Brunet B."/>
            <person name="Brandao M."/>
            <person name="Lumley L."/>
            <person name="Duan J."/>
            <person name="Quan G."/>
            <person name="Lucarotti C.J."/>
            <person name="Roe A.D."/>
            <person name="Sperling F.A.H."/>
            <person name="Levesque R.C."/>
            <person name="Cusson M."/>
        </authorList>
    </citation>
    <scope>NUCLEOTIDE SEQUENCE [LARGE SCALE GENOMIC DNA]</scope>
    <source>
        <strain evidence="1">Glfc:IPQL:Cfum</strain>
    </source>
</reference>
<dbReference type="EMBL" id="CM046105">
    <property type="protein sequence ID" value="KAI8435313.1"/>
    <property type="molecule type" value="Genomic_DNA"/>
</dbReference>
<keyword evidence="2" id="KW-1185">Reference proteome</keyword>
<sequence length="316" mass="36025">MGVHKMLMGVHENLSAFDSKEPKLPEDYCLSPLNTSDCGRPPIPVFYYYKSGSRCEIKLWRGCPTGNLFNTEYHCSHHCIGRLWSSEQDAKVESFSKTSLVDTLTGLKYKCDIPIDTSQCKQAKQFVYTYDIKKKKCIKVTYYGCPTENKFRDEEECQDICEKSEDQWEHAVKEMDLDELHNESKEPTEKPEKPTDEPVAPTDKTTITTTEEESETKAETEPAVATTNSVHEKGTEAEETTKLPVSTKRTRRKRVTKNSHDEGDVVREGELQDYCSAPLNKSDCGLSPTPVFSYYKPGSICKIAMWRGCQPKKVRR</sequence>
<name>A0ACC0KFW8_CHOFU</name>
<comment type="caution">
    <text evidence="1">The sequence shown here is derived from an EMBL/GenBank/DDBJ whole genome shotgun (WGS) entry which is preliminary data.</text>
</comment>
<proteinExistence type="predicted"/>
<accession>A0ACC0KFW8</accession>
<evidence type="ECO:0000313" key="2">
    <source>
        <dbReference type="Proteomes" id="UP001064048"/>
    </source>
</evidence>